<evidence type="ECO:0000256" key="1">
    <source>
        <dbReference type="ARBA" id="ARBA00008985"/>
    </source>
</evidence>
<dbReference type="InterPro" id="IPR039733">
    <property type="entry name" value="NTAQ1"/>
</dbReference>
<comment type="catalytic activity">
    <reaction evidence="7 8">
        <text>N-terminal L-glutaminyl-[protein] + H2O = N-terminal L-glutamyl-[protein] + NH4(+)</text>
        <dbReference type="Rhea" id="RHEA:50680"/>
        <dbReference type="Rhea" id="RHEA-COMP:12668"/>
        <dbReference type="Rhea" id="RHEA-COMP:12777"/>
        <dbReference type="ChEBI" id="CHEBI:15377"/>
        <dbReference type="ChEBI" id="CHEBI:28938"/>
        <dbReference type="ChEBI" id="CHEBI:64721"/>
        <dbReference type="ChEBI" id="CHEBI:64722"/>
        <dbReference type="EC" id="3.5.1.122"/>
    </reaction>
</comment>
<name>A0A409YPP5_9AGAR</name>
<evidence type="ECO:0000256" key="2">
    <source>
        <dbReference type="ARBA" id="ARBA00011245"/>
    </source>
</evidence>
<evidence type="ECO:0000256" key="5">
    <source>
        <dbReference type="ARBA" id="ARBA00022801"/>
    </source>
</evidence>
<comment type="caution">
    <text evidence="10">The sequence shown here is derived from an EMBL/GenBank/DDBJ whole genome shotgun (WGS) entry which is preliminary data.</text>
</comment>
<dbReference type="GO" id="GO:0008418">
    <property type="term" value="F:protein-N-terminal asparagine amidohydrolase activity"/>
    <property type="evidence" value="ECO:0007669"/>
    <property type="project" value="UniProtKB-UniRule"/>
</dbReference>
<evidence type="ECO:0000256" key="8">
    <source>
        <dbReference type="RuleBase" id="RU367082"/>
    </source>
</evidence>
<reference evidence="10 11" key="1">
    <citation type="journal article" date="2018" name="Evol. Lett.">
        <title>Horizontal gene cluster transfer increased hallucinogenic mushroom diversity.</title>
        <authorList>
            <person name="Reynolds H.T."/>
            <person name="Vijayakumar V."/>
            <person name="Gluck-Thaler E."/>
            <person name="Korotkin H.B."/>
            <person name="Matheny P.B."/>
            <person name="Slot J.C."/>
        </authorList>
    </citation>
    <scope>NUCLEOTIDE SEQUENCE [LARGE SCALE GENOMIC DNA]</scope>
    <source>
        <strain evidence="10 11">2629</strain>
    </source>
</reference>
<sequence>MIPPSLPIDRVYTGFYCEENVYLLCQRFLKDAKIHEHWQPFVMFISNENKTVALWNQKNGREEGTPVVWDYHVVLVIRPRNMEIGVDTEMDSVPEGESWVYDMDSRLESPCPWNGRFSGTIVIQTKSWAVYFNGTFPEDMNADGSYIAPPPSYAPLQKTSNLMSCFVDVKMQEGEGLDGKYGIVLDRDEVDELFGR</sequence>
<dbReference type="Pfam" id="PF09764">
    <property type="entry name" value="Nt_Gln_amidase"/>
    <property type="match status" value="1"/>
</dbReference>
<dbReference type="GO" id="GO:0070773">
    <property type="term" value="F:protein-N-terminal glutamine amidohydrolase activity"/>
    <property type="evidence" value="ECO:0007669"/>
    <property type="project" value="UniProtKB-UniRule"/>
</dbReference>
<dbReference type="EMBL" id="NHTK01000869">
    <property type="protein sequence ID" value="PPR04977.1"/>
    <property type="molecule type" value="Genomic_DNA"/>
</dbReference>
<evidence type="ECO:0000256" key="3">
    <source>
        <dbReference type="ARBA" id="ARBA00012718"/>
    </source>
</evidence>
<dbReference type="InterPro" id="IPR023128">
    <property type="entry name" value="Prot_N_Gln_amidohydro_ab_roll"/>
</dbReference>
<dbReference type="GO" id="GO:0005829">
    <property type="term" value="C:cytosol"/>
    <property type="evidence" value="ECO:0007669"/>
    <property type="project" value="TreeGrafter"/>
</dbReference>
<dbReference type="AlphaFoldDB" id="A0A409YPP5"/>
<evidence type="ECO:0000256" key="6">
    <source>
        <dbReference type="ARBA" id="ARBA00029677"/>
    </source>
</evidence>
<organism evidence="10 11">
    <name type="scientific">Panaeolus cyanescens</name>
    <dbReference type="NCBI Taxonomy" id="181874"/>
    <lineage>
        <taxon>Eukaryota</taxon>
        <taxon>Fungi</taxon>
        <taxon>Dikarya</taxon>
        <taxon>Basidiomycota</taxon>
        <taxon>Agaricomycotina</taxon>
        <taxon>Agaricomycetes</taxon>
        <taxon>Agaricomycetidae</taxon>
        <taxon>Agaricales</taxon>
        <taxon>Agaricineae</taxon>
        <taxon>Galeropsidaceae</taxon>
        <taxon>Panaeolus</taxon>
    </lineage>
</organism>
<dbReference type="InterPro" id="IPR037132">
    <property type="entry name" value="N_Gln_amidohydro_ab_roll_sf"/>
</dbReference>
<protein>
    <recommendedName>
        <fullName evidence="4 8">Protein N-terminal glutamine amidohydrolase</fullName>
        <ecNumber evidence="3 8">3.5.1.122</ecNumber>
    </recommendedName>
    <alternativeName>
        <fullName evidence="6 8">Protein NH2-terminal glutamine deamidase</fullName>
    </alternativeName>
</protein>
<evidence type="ECO:0000259" key="9">
    <source>
        <dbReference type="Pfam" id="PF09764"/>
    </source>
</evidence>
<evidence type="ECO:0000256" key="4">
    <source>
        <dbReference type="ARBA" id="ARBA00021247"/>
    </source>
</evidence>
<accession>A0A409YPP5</accession>
<comment type="similarity">
    <text evidence="1 8">Belongs to the NTAQ1 family.</text>
</comment>
<dbReference type="PANTHER" id="PTHR13035">
    <property type="entry name" value="PROTEIN N-TERMINAL GLUTAMINE AMIDOHYDROLASE"/>
    <property type="match status" value="1"/>
</dbReference>
<keyword evidence="11" id="KW-1185">Reference proteome</keyword>
<feature type="domain" description="Protein N-terminal glutamine amidohydrolase alpha beta roll" evidence="9">
    <location>
        <begin position="12"/>
        <end position="193"/>
    </location>
</feature>
<evidence type="ECO:0000313" key="10">
    <source>
        <dbReference type="EMBL" id="PPR04977.1"/>
    </source>
</evidence>
<evidence type="ECO:0000313" key="11">
    <source>
        <dbReference type="Proteomes" id="UP000284842"/>
    </source>
</evidence>
<dbReference type="Proteomes" id="UP000284842">
    <property type="component" value="Unassembled WGS sequence"/>
</dbReference>
<dbReference type="OrthoDB" id="191192at2759"/>
<evidence type="ECO:0000256" key="7">
    <source>
        <dbReference type="ARBA" id="ARBA00048768"/>
    </source>
</evidence>
<gene>
    <name evidence="10" type="ORF">CVT24_010435</name>
</gene>
<dbReference type="EC" id="3.5.1.122" evidence="3 8"/>
<dbReference type="InParanoid" id="A0A409YPP5"/>
<comment type="function">
    <text evidence="8">Mediates the side-chain deamidation of N-terminal glutamine residues to glutamate, an important step in N-end rule pathway of protein degradation. Conversion of the resulting N-terminal glutamine to glutamate renders the protein susceptible to arginylation, polyubiquitination and degradation as specified by the N-end rule. Does not act on substrates with internal or C-terminal glutamine and does not act on non-glutamine residues in any position.</text>
</comment>
<dbReference type="GO" id="GO:0005634">
    <property type="term" value="C:nucleus"/>
    <property type="evidence" value="ECO:0007669"/>
    <property type="project" value="TreeGrafter"/>
</dbReference>
<dbReference type="Gene3D" id="3.10.620.10">
    <property type="entry name" value="Protein N-terminal glutamine amidohydrolase, alpha beta roll"/>
    <property type="match status" value="1"/>
</dbReference>
<dbReference type="PANTHER" id="PTHR13035:SF0">
    <property type="entry name" value="PROTEIN N-TERMINAL GLUTAMINE AMIDOHYDROLASE"/>
    <property type="match status" value="1"/>
</dbReference>
<keyword evidence="5 8" id="KW-0378">Hydrolase</keyword>
<comment type="subunit">
    <text evidence="2 8">Monomer.</text>
</comment>
<proteinExistence type="inferred from homology"/>